<dbReference type="STRING" id="1678840.ATC1_13767"/>
<evidence type="ECO:0000256" key="8">
    <source>
        <dbReference type="SAM" id="Phobius"/>
    </source>
</evidence>
<dbReference type="PROSITE" id="PS00211">
    <property type="entry name" value="ABC_TRANSPORTER_1"/>
    <property type="match status" value="1"/>
</dbReference>
<dbReference type="PANTHER" id="PTHR43394">
    <property type="entry name" value="ATP-DEPENDENT PERMEASE MDL1, MITOCHONDRIAL"/>
    <property type="match status" value="1"/>
</dbReference>
<keyword evidence="7 8" id="KW-0472">Membrane</keyword>
<dbReference type="GO" id="GO:0015421">
    <property type="term" value="F:ABC-type oligopeptide transporter activity"/>
    <property type="evidence" value="ECO:0007669"/>
    <property type="project" value="TreeGrafter"/>
</dbReference>
<dbReference type="InterPro" id="IPR011527">
    <property type="entry name" value="ABC1_TM_dom"/>
</dbReference>
<dbReference type="InterPro" id="IPR039421">
    <property type="entry name" value="Type_1_exporter"/>
</dbReference>
<evidence type="ECO:0000259" key="9">
    <source>
        <dbReference type="PROSITE" id="PS50893"/>
    </source>
</evidence>
<feature type="transmembrane region" description="Helical" evidence="8">
    <location>
        <begin position="290"/>
        <end position="307"/>
    </location>
</feature>
<keyword evidence="4" id="KW-0547">Nucleotide-binding</keyword>
<keyword evidence="3 8" id="KW-0812">Transmembrane</keyword>
<sequence length="603" mass="68883">MKSSEKIIDYDLTSARSKRKLVNLWYCMSGYRVRYLFAILSQGLSTVCKTSVYLLLSWFIDNWLILKIRTFPIAVIAAGLLLLAVLEGMFSYFANSTANYTAERIALRIRNNLFNHIQRLSFAYHAKVDTGDLIQRSTSDVDAIRRFFSEEAIGIGRILFLFIINFTAIYRIHPTLAFSTLIIVPLVFLVAVGFFRNISKKYDAYQNQDAVISSLLQENLTGVRVVKAFARQEFEIRKYEQENWKKYQLGKRLLRMEAFFWPSTDLLCGAQMAISFIIGAFFAIDGKISVGNFVAFLSLIIWIIWPIRNMGRIIVHMSRALISFQRVMDIFKEDQEPLDKGSYLPQKDPKGYITLDHVCFAYQNEEEILKDISFSVMPGQVVAIIGSTGSGKSTLMNLLPRFYEYTSGSIKLDEIELNELPRSYLRKHIGIVEQEPFLFSRTIGENIAYGVSEKKSQSEIEEAAKAASIHENILSFKKGYNTMVGERGVTLSGGQKQRIAIARTLLKNPRILIMDDATSSVDADTESDIQSALKNLMRNRTTFIIAHRIQTIQEADLILVMDKGRIIQSGTHQDLINQEGLYQKIFKIQTRIEEELEKEMCCD</sequence>
<dbReference type="InterPro" id="IPR017871">
    <property type="entry name" value="ABC_transporter-like_CS"/>
</dbReference>
<dbReference type="InterPro" id="IPR036640">
    <property type="entry name" value="ABC1_TM_sf"/>
</dbReference>
<proteinExistence type="predicted"/>
<keyword evidence="5" id="KW-0067">ATP-binding</keyword>
<feature type="transmembrane region" description="Helical" evidence="8">
    <location>
        <begin position="152"/>
        <end position="170"/>
    </location>
</feature>
<feature type="domain" description="ABC transporter" evidence="9">
    <location>
        <begin position="353"/>
        <end position="588"/>
    </location>
</feature>
<evidence type="ECO:0000256" key="4">
    <source>
        <dbReference type="ARBA" id="ARBA00022741"/>
    </source>
</evidence>
<feature type="transmembrane region" description="Helical" evidence="8">
    <location>
        <begin position="176"/>
        <end position="195"/>
    </location>
</feature>
<dbReference type="Pfam" id="PF00664">
    <property type="entry name" value="ABC_membrane"/>
    <property type="match status" value="1"/>
</dbReference>
<dbReference type="PROSITE" id="PS50893">
    <property type="entry name" value="ABC_TRANSPORTER_2"/>
    <property type="match status" value="1"/>
</dbReference>
<keyword evidence="6 8" id="KW-1133">Transmembrane helix</keyword>
<name>A0A0S7BWD6_9CHLR</name>
<protein>
    <submittedName>
        <fullName evidence="11">ABC-type multidrug transport system, ATPase and permease component</fullName>
    </submittedName>
</protein>
<dbReference type="FunFam" id="3.40.50.300:FF:000287">
    <property type="entry name" value="Multidrug ABC transporter ATP-binding protein"/>
    <property type="match status" value="1"/>
</dbReference>
<evidence type="ECO:0000313" key="11">
    <source>
        <dbReference type="EMBL" id="GAP40787.1"/>
    </source>
</evidence>
<dbReference type="Gene3D" id="1.20.1560.10">
    <property type="entry name" value="ABC transporter type 1, transmembrane domain"/>
    <property type="match status" value="1"/>
</dbReference>
<dbReference type="Gene3D" id="3.40.50.300">
    <property type="entry name" value="P-loop containing nucleotide triphosphate hydrolases"/>
    <property type="match status" value="1"/>
</dbReference>
<evidence type="ECO:0000256" key="5">
    <source>
        <dbReference type="ARBA" id="ARBA00022840"/>
    </source>
</evidence>
<dbReference type="InterPro" id="IPR003593">
    <property type="entry name" value="AAA+_ATPase"/>
</dbReference>
<evidence type="ECO:0000259" key="10">
    <source>
        <dbReference type="PROSITE" id="PS50929"/>
    </source>
</evidence>
<organism evidence="11">
    <name type="scientific">Flexilinea flocculi</name>
    <dbReference type="NCBI Taxonomy" id="1678840"/>
    <lineage>
        <taxon>Bacteria</taxon>
        <taxon>Bacillati</taxon>
        <taxon>Chloroflexota</taxon>
        <taxon>Anaerolineae</taxon>
        <taxon>Anaerolineales</taxon>
        <taxon>Anaerolineaceae</taxon>
        <taxon>Flexilinea</taxon>
    </lineage>
</organism>
<dbReference type="Pfam" id="PF00005">
    <property type="entry name" value="ABC_tran"/>
    <property type="match status" value="1"/>
</dbReference>
<dbReference type="RefSeq" id="WP_062280681.1">
    <property type="nucleotide sequence ID" value="NZ_DF968181.1"/>
</dbReference>
<dbReference type="GO" id="GO:0005524">
    <property type="term" value="F:ATP binding"/>
    <property type="evidence" value="ECO:0007669"/>
    <property type="project" value="UniProtKB-KW"/>
</dbReference>
<dbReference type="InterPro" id="IPR003439">
    <property type="entry name" value="ABC_transporter-like_ATP-bd"/>
</dbReference>
<evidence type="ECO:0000256" key="1">
    <source>
        <dbReference type="ARBA" id="ARBA00004651"/>
    </source>
</evidence>
<dbReference type="EMBL" id="DF968181">
    <property type="protein sequence ID" value="GAP40787.1"/>
    <property type="molecule type" value="Genomic_DNA"/>
</dbReference>
<dbReference type="Proteomes" id="UP000053370">
    <property type="component" value="Unassembled WGS sequence"/>
</dbReference>
<dbReference type="GO" id="GO:0016887">
    <property type="term" value="F:ATP hydrolysis activity"/>
    <property type="evidence" value="ECO:0007669"/>
    <property type="project" value="InterPro"/>
</dbReference>
<dbReference type="PROSITE" id="PS50929">
    <property type="entry name" value="ABC_TM1F"/>
    <property type="match status" value="1"/>
</dbReference>
<keyword evidence="2" id="KW-0813">Transport</keyword>
<dbReference type="SUPFAM" id="SSF90123">
    <property type="entry name" value="ABC transporter transmembrane region"/>
    <property type="match status" value="1"/>
</dbReference>
<dbReference type="SMART" id="SM00382">
    <property type="entry name" value="AAA"/>
    <property type="match status" value="1"/>
</dbReference>
<evidence type="ECO:0000256" key="6">
    <source>
        <dbReference type="ARBA" id="ARBA00022989"/>
    </source>
</evidence>
<feature type="domain" description="ABC transmembrane type-1" evidence="10">
    <location>
        <begin position="36"/>
        <end position="319"/>
    </location>
</feature>
<accession>A0A0S7BWD6</accession>
<evidence type="ECO:0000313" key="12">
    <source>
        <dbReference type="Proteomes" id="UP000053370"/>
    </source>
</evidence>
<dbReference type="PANTHER" id="PTHR43394:SF1">
    <property type="entry name" value="ATP-BINDING CASSETTE SUB-FAMILY B MEMBER 10, MITOCHONDRIAL"/>
    <property type="match status" value="1"/>
</dbReference>
<reference evidence="11" key="1">
    <citation type="journal article" date="2015" name="Genome Announc.">
        <title>Draft Genome Sequence of Anaerolineae Strain TC1, a Novel Isolate from a Methanogenic Wastewater Treatment System.</title>
        <authorList>
            <person name="Matsuura N."/>
            <person name="Tourlousse D.M."/>
            <person name="Sun L."/>
            <person name="Toyonaga M."/>
            <person name="Kuroda K."/>
            <person name="Ohashi A."/>
            <person name="Cruz R."/>
            <person name="Yamaguchi T."/>
            <person name="Sekiguchi Y."/>
        </authorList>
    </citation>
    <scope>NUCLEOTIDE SEQUENCE [LARGE SCALE GENOMIC DNA]</scope>
    <source>
        <strain evidence="11">TC1</strain>
    </source>
</reference>
<dbReference type="AlphaFoldDB" id="A0A0S7BWD6"/>
<dbReference type="GO" id="GO:0005886">
    <property type="term" value="C:plasma membrane"/>
    <property type="evidence" value="ECO:0007669"/>
    <property type="project" value="UniProtKB-SubCell"/>
</dbReference>
<dbReference type="SUPFAM" id="SSF52540">
    <property type="entry name" value="P-loop containing nucleoside triphosphate hydrolases"/>
    <property type="match status" value="1"/>
</dbReference>
<dbReference type="CDD" id="cd18542">
    <property type="entry name" value="ABC_6TM_YknU_like"/>
    <property type="match status" value="1"/>
</dbReference>
<keyword evidence="12" id="KW-1185">Reference proteome</keyword>
<evidence type="ECO:0000256" key="3">
    <source>
        <dbReference type="ARBA" id="ARBA00022692"/>
    </source>
</evidence>
<evidence type="ECO:0000256" key="7">
    <source>
        <dbReference type="ARBA" id="ARBA00023136"/>
    </source>
</evidence>
<evidence type="ECO:0000256" key="2">
    <source>
        <dbReference type="ARBA" id="ARBA00022448"/>
    </source>
</evidence>
<feature type="transmembrane region" description="Helical" evidence="8">
    <location>
        <begin position="35"/>
        <end position="59"/>
    </location>
</feature>
<feature type="transmembrane region" description="Helical" evidence="8">
    <location>
        <begin position="71"/>
        <end position="94"/>
    </location>
</feature>
<gene>
    <name evidence="11" type="ORF">ATC1_13767</name>
</gene>
<dbReference type="InterPro" id="IPR027417">
    <property type="entry name" value="P-loop_NTPase"/>
</dbReference>
<comment type="subcellular location">
    <subcellularLocation>
        <location evidence="1">Cell membrane</location>
        <topology evidence="1">Multi-pass membrane protein</topology>
    </subcellularLocation>
</comment>